<reference evidence="1" key="1">
    <citation type="journal article" date="2021" name="Proc. Natl. Acad. Sci. U.S.A.">
        <title>A Catalog of Tens of Thousands of Viruses from Human Metagenomes Reveals Hidden Associations with Chronic Diseases.</title>
        <authorList>
            <person name="Tisza M.J."/>
            <person name="Buck C.B."/>
        </authorList>
    </citation>
    <scope>NUCLEOTIDE SEQUENCE</scope>
    <source>
        <strain evidence="1">CtkfK18</strain>
    </source>
</reference>
<evidence type="ECO:0000313" key="1">
    <source>
        <dbReference type="EMBL" id="DAG05806.1"/>
    </source>
</evidence>
<proteinExistence type="predicted"/>
<organism evidence="1">
    <name type="scientific">Myoviridae sp. ctkfK18</name>
    <dbReference type="NCBI Taxonomy" id="2825165"/>
    <lineage>
        <taxon>Viruses</taxon>
        <taxon>Duplodnaviria</taxon>
        <taxon>Heunggongvirae</taxon>
        <taxon>Uroviricota</taxon>
        <taxon>Caudoviricetes</taxon>
    </lineage>
</organism>
<name>A0A8S5VGJ5_9CAUD</name>
<accession>A0A8S5VGJ5</accession>
<protein>
    <submittedName>
        <fullName evidence="1">Uncharacterized protein</fullName>
    </submittedName>
</protein>
<sequence length="485" mass="56014">MNKLQIIEDKNRKWKRFKYANIGCLNDNVMFTFEKVYQIVTEHVKNIIIQANPSFKDRDFPSEYVGADPASVRIKDTPREMLDNRILPRIVFNHSFDPLASLRVDIPNNQDFNRVNAGLLDCILSVKQKSIENTTNKPYYYMRDIDMVLIGSPRYTMHTIYVSVLVNERIQAQELAQQFTYIFPLNKTKPLYMSQEVMTLGSQPDIRKYTLETSLPDNLLKLLKTTFGISDTGTTGDLELLKILQKHSETEVDYIVDGSKRKRAFAVKFPFIPTITPVSIDLGEREINNVMTYGVKIEFQVDYIEYPVYSLSASFSKLNTESYKNAETKEATEDKMAKIEVPVAVFSENLCDLTIVDKMKITYGKEDIVQNGNSSYGEVNILDIIPDEKVFNYIRNMRVCVDPNEYCKFFAIECQRGERNRYQGDIPTVGNEKDFIIDYDDFVINDAKAKEGNKVYVAIYINKKHFTDWCEKNGYSSQTNLSAYN</sequence>
<dbReference type="EMBL" id="BK016265">
    <property type="protein sequence ID" value="DAG05806.1"/>
    <property type="molecule type" value="Genomic_DNA"/>
</dbReference>